<dbReference type="AlphaFoldDB" id="A0A0J6FKH9"/>
<name>A0A0J6FKH9_COCPO</name>
<reference evidence="2" key="2">
    <citation type="journal article" date="2009" name="Genome Res.">
        <title>Comparative genomic analyses of the human fungal pathogens Coccidioides and their relatives.</title>
        <authorList>
            <person name="Sharpton T.J."/>
            <person name="Stajich J.E."/>
            <person name="Rounsley S.D."/>
            <person name="Gardner M.J."/>
            <person name="Wortman J.R."/>
            <person name="Jordar V.S."/>
            <person name="Maiti R."/>
            <person name="Kodira C.D."/>
            <person name="Neafsey D.E."/>
            <person name="Zeng Q."/>
            <person name="Hung C.-Y."/>
            <person name="McMahan C."/>
            <person name="Muszewska A."/>
            <person name="Grynberg M."/>
            <person name="Mandel M.A."/>
            <person name="Kellner E.M."/>
            <person name="Barker B.M."/>
            <person name="Galgiani J.N."/>
            <person name="Orbach M.J."/>
            <person name="Kirkland T.N."/>
            <person name="Cole G.T."/>
            <person name="Henn M.R."/>
            <person name="Birren B.W."/>
            <person name="Taylor J.W."/>
        </authorList>
    </citation>
    <scope>NUCLEOTIDE SEQUENCE [LARGE SCALE GENOMIC DNA]</scope>
    <source>
        <strain evidence="2">RMSCC 3488</strain>
    </source>
</reference>
<reference evidence="1 2" key="1">
    <citation type="submission" date="2007-06" db="EMBL/GenBank/DDBJ databases">
        <title>The Genome Sequence of Coccidioides posadasii RMSCC_3488.</title>
        <authorList>
            <consortium name="Coccidioides Genome Resources Consortium"/>
            <consortium name="The Broad Institute Genome Sequencing Platform"/>
            <person name="Henn M.R."/>
            <person name="Sykes S."/>
            <person name="Young S."/>
            <person name="Jaffe D."/>
            <person name="Berlin A."/>
            <person name="Alvarez P."/>
            <person name="Butler J."/>
            <person name="Gnerre S."/>
            <person name="Grabherr M."/>
            <person name="Mauceli E."/>
            <person name="Brockman W."/>
            <person name="Kodira C."/>
            <person name="Alvarado L."/>
            <person name="Zeng Q."/>
            <person name="Crawford M."/>
            <person name="Antoine C."/>
            <person name="Devon K."/>
            <person name="Galgiani J."/>
            <person name="Orsborn K."/>
            <person name="Lewis M.L."/>
            <person name="Nusbaum C."/>
            <person name="Galagan J."/>
            <person name="Birren B."/>
        </authorList>
    </citation>
    <scope>NUCLEOTIDE SEQUENCE [LARGE SCALE GENOMIC DNA]</scope>
    <source>
        <strain evidence="1 2">RMSCC 3488</strain>
    </source>
</reference>
<organism evidence="1 2">
    <name type="scientific">Coccidioides posadasii RMSCC 3488</name>
    <dbReference type="NCBI Taxonomy" id="454284"/>
    <lineage>
        <taxon>Eukaryota</taxon>
        <taxon>Fungi</taxon>
        <taxon>Dikarya</taxon>
        <taxon>Ascomycota</taxon>
        <taxon>Pezizomycotina</taxon>
        <taxon>Eurotiomycetes</taxon>
        <taxon>Eurotiomycetidae</taxon>
        <taxon>Onygenales</taxon>
        <taxon>Onygenaceae</taxon>
        <taxon>Coccidioides</taxon>
    </lineage>
</organism>
<proteinExistence type="predicted"/>
<dbReference type="VEuPathDB" id="FungiDB:CPAG_07144"/>
<evidence type="ECO:0000313" key="2">
    <source>
        <dbReference type="Proteomes" id="UP000054567"/>
    </source>
</evidence>
<gene>
    <name evidence="1" type="ORF">CPAG_07144</name>
</gene>
<dbReference type="EMBL" id="DS268112">
    <property type="protein sequence ID" value="KMM70833.1"/>
    <property type="molecule type" value="Genomic_DNA"/>
</dbReference>
<reference evidence="2" key="3">
    <citation type="journal article" date="2010" name="Genome Res.">
        <title>Population genomic sequencing of Coccidioides fungi reveals recent hybridization and transposon control.</title>
        <authorList>
            <person name="Neafsey D.E."/>
            <person name="Barker B.M."/>
            <person name="Sharpton T.J."/>
            <person name="Stajich J.E."/>
            <person name="Park D.J."/>
            <person name="Whiston E."/>
            <person name="Hung C.-Y."/>
            <person name="McMahan C."/>
            <person name="White J."/>
            <person name="Sykes S."/>
            <person name="Heiman D."/>
            <person name="Young S."/>
            <person name="Zeng Q."/>
            <person name="Abouelleil A."/>
            <person name="Aftuck L."/>
            <person name="Bessette D."/>
            <person name="Brown A."/>
            <person name="FitzGerald M."/>
            <person name="Lui A."/>
            <person name="Macdonald J.P."/>
            <person name="Priest M."/>
            <person name="Orbach M.J."/>
            <person name="Galgiani J.N."/>
            <person name="Kirkland T.N."/>
            <person name="Cole G.T."/>
            <person name="Birren B.W."/>
            <person name="Henn M.R."/>
            <person name="Taylor J.W."/>
            <person name="Rounsley S.D."/>
        </authorList>
    </citation>
    <scope>NUCLEOTIDE SEQUENCE [LARGE SCALE GENOMIC DNA]</scope>
    <source>
        <strain evidence="2">RMSCC 3488</strain>
    </source>
</reference>
<dbReference type="Proteomes" id="UP000054567">
    <property type="component" value="Unassembled WGS sequence"/>
</dbReference>
<protein>
    <submittedName>
        <fullName evidence="1">Uncharacterized protein</fullName>
    </submittedName>
</protein>
<sequence>MPGTLGDVIGLSCGHTYISKVACKKFKINSVSMWRIQVRMTNEFYPVRLVFCESDTGYGVSNIQCLLRNLVSLFAIYPVISVSGYIVVQSKESALSHFALAYANYHKYLVELCFRRGAKLSYTC</sequence>
<evidence type="ECO:0000313" key="1">
    <source>
        <dbReference type="EMBL" id="KMM70833.1"/>
    </source>
</evidence>
<accession>A0A0J6FKH9</accession>